<proteinExistence type="predicted"/>
<name>A0A3N4I309_ASCIM</name>
<reference evidence="1 2" key="1">
    <citation type="journal article" date="2018" name="Nat. Ecol. Evol.">
        <title>Pezizomycetes genomes reveal the molecular basis of ectomycorrhizal truffle lifestyle.</title>
        <authorList>
            <person name="Murat C."/>
            <person name="Payen T."/>
            <person name="Noel B."/>
            <person name="Kuo A."/>
            <person name="Morin E."/>
            <person name="Chen J."/>
            <person name="Kohler A."/>
            <person name="Krizsan K."/>
            <person name="Balestrini R."/>
            <person name="Da Silva C."/>
            <person name="Montanini B."/>
            <person name="Hainaut M."/>
            <person name="Levati E."/>
            <person name="Barry K.W."/>
            <person name="Belfiori B."/>
            <person name="Cichocki N."/>
            <person name="Clum A."/>
            <person name="Dockter R.B."/>
            <person name="Fauchery L."/>
            <person name="Guy J."/>
            <person name="Iotti M."/>
            <person name="Le Tacon F."/>
            <person name="Lindquist E.A."/>
            <person name="Lipzen A."/>
            <person name="Malagnac F."/>
            <person name="Mello A."/>
            <person name="Molinier V."/>
            <person name="Miyauchi S."/>
            <person name="Poulain J."/>
            <person name="Riccioni C."/>
            <person name="Rubini A."/>
            <person name="Sitrit Y."/>
            <person name="Splivallo R."/>
            <person name="Traeger S."/>
            <person name="Wang M."/>
            <person name="Zifcakova L."/>
            <person name="Wipf D."/>
            <person name="Zambonelli A."/>
            <person name="Paolocci F."/>
            <person name="Nowrousian M."/>
            <person name="Ottonello S."/>
            <person name="Baldrian P."/>
            <person name="Spatafora J.W."/>
            <person name="Henrissat B."/>
            <person name="Nagy L.G."/>
            <person name="Aury J.M."/>
            <person name="Wincker P."/>
            <person name="Grigoriev I.V."/>
            <person name="Bonfante P."/>
            <person name="Martin F.M."/>
        </authorList>
    </citation>
    <scope>NUCLEOTIDE SEQUENCE [LARGE SCALE GENOMIC DNA]</scope>
    <source>
        <strain evidence="1 2">RN42</strain>
    </source>
</reference>
<dbReference type="Proteomes" id="UP000275078">
    <property type="component" value="Unassembled WGS sequence"/>
</dbReference>
<dbReference type="EMBL" id="ML119694">
    <property type="protein sequence ID" value="RPA79837.1"/>
    <property type="molecule type" value="Genomic_DNA"/>
</dbReference>
<evidence type="ECO:0000313" key="1">
    <source>
        <dbReference type="EMBL" id="RPA79837.1"/>
    </source>
</evidence>
<dbReference type="AlphaFoldDB" id="A0A3N4I309"/>
<gene>
    <name evidence="1" type="ORF">BJ508DRAFT_415655</name>
</gene>
<sequence length="60" mass="7062">MSKEGKLFKPNVDQYFRSDSQLQSRCGDRRAGGVGYEKSRVVYGRFKNQFGFNCDDYLRR</sequence>
<evidence type="ECO:0000313" key="2">
    <source>
        <dbReference type="Proteomes" id="UP000275078"/>
    </source>
</evidence>
<protein>
    <submittedName>
        <fullName evidence="1">Uncharacterized protein</fullName>
    </submittedName>
</protein>
<accession>A0A3N4I309</accession>
<keyword evidence="2" id="KW-1185">Reference proteome</keyword>
<organism evidence="1 2">
    <name type="scientific">Ascobolus immersus RN42</name>
    <dbReference type="NCBI Taxonomy" id="1160509"/>
    <lineage>
        <taxon>Eukaryota</taxon>
        <taxon>Fungi</taxon>
        <taxon>Dikarya</taxon>
        <taxon>Ascomycota</taxon>
        <taxon>Pezizomycotina</taxon>
        <taxon>Pezizomycetes</taxon>
        <taxon>Pezizales</taxon>
        <taxon>Ascobolaceae</taxon>
        <taxon>Ascobolus</taxon>
    </lineage>
</organism>